<comment type="catalytic activity">
    <reaction evidence="7">
        <text>a 2'-deoxyadenosine in DNA + S-adenosyl-L-methionine = an N(6)-methyl-2'-deoxyadenosine in DNA + S-adenosyl-L-homocysteine + H(+)</text>
        <dbReference type="Rhea" id="RHEA:15197"/>
        <dbReference type="Rhea" id="RHEA-COMP:12418"/>
        <dbReference type="Rhea" id="RHEA-COMP:12419"/>
        <dbReference type="ChEBI" id="CHEBI:15378"/>
        <dbReference type="ChEBI" id="CHEBI:57856"/>
        <dbReference type="ChEBI" id="CHEBI:59789"/>
        <dbReference type="ChEBI" id="CHEBI:90615"/>
        <dbReference type="ChEBI" id="CHEBI:90616"/>
        <dbReference type="EC" id="2.1.1.72"/>
    </reaction>
</comment>
<reference evidence="10 11" key="1">
    <citation type="submission" date="2016-01" db="EMBL/GenBank/DDBJ databases">
        <title>Highly variable Streptococcus oralis are common among viridans streptococci isolated from primates.</title>
        <authorList>
            <person name="Denapaite D."/>
            <person name="Rieger M."/>
            <person name="Koendgen S."/>
            <person name="Brueckner R."/>
            <person name="Ochigava I."/>
            <person name="Kappeler P."/>
            <person name="Maetz-Rensing K."/>
            <person name="Leendertz F."/>
            <person name="Hakenbeck R."/>
        </authorList>
    </citation>
    <scope>NUCLEOTIDE SEQUENCE [LARGE SCALE GENOMIC DNA]</scope>
    <source>
        <strain evidence="10 11">DD07</strain>
    </source>
</reference>
<keyword evidence="5" id="KW-0949">S-adenosyl-L-methionine</keyword>
<dbReference type="InterPro" id="IPR002052">
    <property type="entry name" value="DNA_methylase_N6_adenine_CS"/>
</dbReference>
<evidence type="ECO:0000313" key="11">
    <source>
        <dbReference type="Proteomes" id="UP000070096"/>
    </source>
</evidence>
<dbReference type="PRINTS" id="PR00507">
    <property type="entry name" value="N12N6MTFRASE"/>
</dbReference>
<dbReference type="Gene3D" id="1.20.1260.30">
    <property type="match status" value="1"/>
</dbReference>
<dbReference type="Proteomes" id="UP000070096">
    <property type="component" value="Unassembled WGS sequence"/>
</dbReference>
<evidence type="ECO:0000259" key="8">
    <source>
        <dbReference type="Pfam" id="PF02384"/>
    </source>
</evidence>
<evidence type="ECO:0000256" key="3">
    <source>
        <dbReference type="ARBA" id="ARBA00022603"/>
    </source>
</evidence>
<accession>A0A139N772</accession>
<dbReference type="InterPro" id="IPR051537">
    <property type="entry name" value="DNA_Adenine_Mtase"/>
</dbReference>
<dbReference type="InterPro" id="IPR003356">
    <property type="entry name" value="DNA_methylase_A-5"/>
</dbReference>
<evidence type="ECO:0000259" key="9">
    <source>
        <dbReference type="Pfam" id="PF12161"/>
    </source>
</evidence>
<dbReference type="EC" id="2.1.1.72" evidence="2"/>
<dbReference type="GO" id="GO:0003677">
    <property type="term" value="F:DNA binding"/>
    <property type="evidence" value="ECO:0007669"/>
    <property type="project" value="InterPro"/>
</dbReference>
<keyword evidence="4 10" id="KW-0808">Transferase</keyword>
<comment type="similarity">
    <text evidence="1">Belongs to the N(4)/N(6)-methyltransferase family.</text>
</comment>
<dbReference type="PANTHER" id="PTHR42933:SF3">
    <property type="entry name" value="TYPE I RESTRICTION ENZYME MJAVIII METHYLASE SUBUNIT"/>
    <property type="match status" value="1"/>
</dbReference>
<name>A0A139N772_STRGN</name>
<evidence type="ECO:0000256" key="5">
    <source>
        <dbReference type="ARBA" id="ARBA00022691"/>
    </source>
</evidence>
<comment type="caution">
    <text evidence="10">The sequence shown here is derived from an EMBL/GenBank/DDBJ whole genome shotgun (WGS) entry which is preliminary data.</text>
</comment>
<evidence type="ECO:0000256" key="2">
    <source>
        <dbReference type="ARBA" id="ARBA00011900"/>
    </source>
</evidence>
<dbReference type="InterPro" id="IPR029063">
    <property type="entry name" value="SAM-dependent_MTases_sf"/>
</dbReference>
<dbReference type="AlphaFoldDB" id="A0A139N772"/>
<feature type="domain" description="N6 adenine-specific DNA methyltransferase N-terminal" evidence="9">
    <location>
        <begin position="23"/>
        <end position="150"/>
    </location>
</feature>
<evidence type="ECO:0000313" key="10">
    <source>
        <dbReference type="EMBL" id="KXT71896.1"/>
    </source>
</evidence>
<organism evidence="10 11">
    <name type="scientific">Streptococcus gordonii</name>
    <dbReference type="NCBI Taxonomy" id="1302"/>
    <lineage>
        <taxon>Bacteria</taxon>
        <taxon>Bacillati</taxon>
        <taxon>Bacillota</taxon>
        <taxon>Bacilli</taxon>
        <taxon>Lactobacillales</taxon>
        <taxon>Streptococcaceae</taxon>
        <taxon>Streptococcus</taxon>
    </lineage>
</organism>
<dbReference type="Pfam" id="PF02384">
    <property type="entry name" value="N6_Mtase"/>
    <property type="match status" value="1"/>
</dbReference>
<proteinExistence type="inferred from homology"/>
<dbReference type="InterPro" id="IPR038333">
    <property type="entry name" value="T1MK-like_N_sf"/>
</dbReference>
<dbReference type="PANTHER" id="PTHR42933">
    <property type="entry name" value="SLR6095 PROTEIN"/>
    <property type="match status" value="1"/>
</dbReference>
<keyword evidence="3 10" id="KW-0489">Methyltransferase</keyword>
<evidence type="ECO:0000256" key="1">
    <source>
        <dbReference type="ARBA" id="ARBA00006594"/>
    </source>
</evidence>
<keyword evidence="6" id="KW-0680">Restriction system</keyword>
<evidence type="ECO:0000256" key="4">
    <source>
        <dbReference type="ARBA" id="ARBA00022679"/>
    </source>
</evidence>
<evidence type="ECO:0000256" key="7">
    <source>
        <dbReference type="ARBA" id="ARBA00047942"/>
    </source>
</evidence>
<gene>
    <name evidence="10" type="ORF">SGODD07_00945</name>
</gene>
<dbReference type="SUPFAM" id="SSF53335">
    <property type="entry name" value="S-adenosyl-L-methionine-dependent methyltransferases"/>
    <property type="match status" value="1"/>
</dbReference>
<evidence type="ECO:0000256" key="6">
    <source>
        <dbReference type="ARBA" id="ARBA00022747"/>
    </source>
</evidence>
<dbReference type="Pfam" id="PF12161">
    <property type="entry name" value="HsdM_N"/>
    <property type="match status" value="1"/>
</dbReference>
<dbReference type="GO" id="GO:0032259">
    <property type="term" value="P:methylation"/>
    <property type="evidence" value="ECO:0007669"/>
    <property type="project" value="UniProtKB-KW"/>
</dbReference>
<sequence length="702" mass="80794">MSKLKSQLPLFQKNDVNISSDVNTVWSIANTLRGAYRADKYRDVIIPMFVLARLEAALLPTKDQVIAAYKKDKKTPEQILEDISGYKYYNTSPFTLENLQNDPDAIEENFLAYLDGYSKRVKDIIENLKFKEQVHTLAQTGRLFTVIKKFSKIDLSPSTVDSMRMGYMFEDIIRRFSENEEAGSHYTPREVIALMVNLLLVEADEELFVDKRIVKILDMAAGTGGMLATAKSYIRRLNSEVNVLLFGQEYLSETYGIGRADMLIRQENSDYFVKTDTLKDGDPFADKKMNFVIANPPFGQSWGGKDADDGVEQAVKKDQELFEATDGRQGRFVNTPATGDAQLLFHLHGLAKLEKNGRAAIISNGSPLFSGGTTSGESQIRRYILENDLLEAIIALPGQFFYNTGIGIYIWIYNKNKAPKRRNKVQFIDATEEFVPLRKSLGQKRRELSEDNIRHIIQWYHNFEENDHVKIFDNKEFLYKEYIVMQPLQRRGRITEDTIEKVKSVPFVAKLYDEYQYQELLEMEPRRANDEKKLQDLAAGKTKQEQLLNALRLGITDDSYPNFEEFSQLIRELLSEVKVTTANVNTIALAMSEMDKTAEIVTTTKKDKFGEIADGIVYDKTTKDSEIVKLTEDVEDYFAREVYPHVPDAHYWFDEEKGYGAEIPFTRYFYQYQAPESADKLLAEFYELEEELQNLLEELKHD</sequence>
<dbReference type="PROSITE" id="PS00092">
    <property type="entry name" value="N6_MTASE"/>
    <property type="match status" value="1"/>
</dbReference>
<dbReference type="EMBL" id="LQRC01000140">
    <property type="protein sequence ID" value="KXT71896.1"/>
    <property type="molecule type" value="Genomic_DNA"/>
</dbReference>
<protein>
    <recommendedName>
        <fullName evidence="2">site-specific DNA-methyltransferase (adenine-specific)</fullName>
        <ecNumber evidence="2">2.1.1.72</ecNumber>
    </recommendedName>
</protein>
<dbReference type="InterPro" id="IPR022749">
    <property type="entry name" value="D12N6_MeTrfase_N"/>
</dbReference>
<dbReference type="Gene3D" id="3.40.50.150">
    <property type="entry name" value="Vaccinia Virus protein VP39"/>
    <property type="match status" value="1"/>
</dbReference>
<dbReference type="PATRIC" id="fig|1302.21.peg.1059"/>
<dbReference type="GO" id="GO:0008170">
    <property type="term" value="F:N-methyltransferase activity"/>
    <property type="evidence" value="ECO:0007669"/>
    <property type="project" value="InterPro"/>
</dbReference>
<dbReference type="GO" id="GO:0009007">
    <property type="term" value="F:site-specific DNA-methyltransferase (adenine-specific) activity"/>
    <property type="evidence" value="ECO:0007669"/>
    <property type="project" value="UniProtKB-EC"/>
</dbReference>
<dbReference type="GO" id="GO:0009307">
    <property type="term" value="P:DNA restriction-modification system"/>
    <property type="evidence" value="ECO:0007669"/>
    <property type="project" value="UniProtKB-KW"/>
</dbReference>
<feature type="domain" description="DNA methylase adenine-specific" evidence="8">
    <location>
        <begin position="165"/>
        <end position="468"/>
    </location>
</feature>